<reference evidence="1 2" key="1">
    <citation type="submission" date="2017-06" db="EMBL/GenBank/DDBJ databases">
        <authorList>
            <person name="Kim H.J."/>
            <person name="Triplett B.A."/>
        </authorList>
    </citation>
    <scope>NUCLEOTIDE SEQUENCE [LARGE SCALE GENOMIC DNA]</scope>
    <source>
        <strain evidence="1 2">DSM 18704</strain>
    </source>
</reference>
<evidence type="ECO:0000313" key="2">
    <source>
        <dbReference type="Proteomes" id="UP000198356"/>
    </source>
</evidence>
<protein>
    <submittedName>
        <fullName evidence="1">Uncharacterized protein</fullName>
    </submittedName>
</protein>
<dbReference type="EMBL" id="FZOU01000005">
    <property type="protein sequence ID" value="SNT22238.1"/>
    <property type="molecule type" value="Genomic_DNA"/>
</dbReference>
<dbReference type="AlphaFoldDB" id="A0A239KX69"/>
<evidence type="ECO:0000313" key="1">
    <source>
        <dbReference type="EMBL" id="SNT22238.1"/>
    </source>
</evidence>
<proteinExistence type="predicted"/>
<accession>A0A239KX69</accession>
<gene>
    <name evidence="1" type="ORF">SAMN05421770_105247</name>
</gene>
<keyword evidence="2" id="KW-1185">Reference proteome</keyword>
<name>A0A239KX69_9BACT</name>
<sequence length="84" mass="9277">MNDTSQHKGYACCFCGLPIDPDPPDVATLTYATCLGQAKHLQHEQEFYCHTVCLESKLHPQAKIYAAFLATNPSSETEDTADDE</sequence>
<organism evidence="1 2">
    <name type="scientific">Granulicella rosea</name>
    <dbReference type="NCBI Taxonomy" id="474952"/>
    <lineage>
        <taxon>Bacteria</taxon>
        <taxon>Pseudomonadati</taxon>
        <taxon>Acidobacteriota</taxon>
        <taxon>Terriglobia</taxon>
        <taxon>Terriglobales</taxon>
        <taxon>Acidobacteriaceae</taxon>
        <taxon>Granulicella</taxon>
    </lineage>
</organism>
<dbReference type="Proteomes" id="UP000198356">
    <property type="component" value="Unassembled WGS sequence"/>
</dbReference>